<sequence length="298" mass="32004">MRGPIDSNALPPDLAARFAALRAPAAPPADATTSPQPRSPTSKQSNEPDDPLERRLEQLSTPTKVQIERGVKVEMKGFSPPRADRTHNHGDYSLPDDEVEQYIAGLDSATTDDQDSIVLPSPPTVQPVRAPGARARQSIPSLSPSLLDTLSGVEVQFFRPSLGAATGDLDVADAKGFEAGSAEEDLIRRLRDELSLEEKVTSRNEASTSSWDARLEGLKGVVAGGPVAAGQAGSIGTPPDLGELERQLKKRQRKRDRRRGATDDDSDEDDTDSTTTEEVDSDSEVDSEDKSKREDAAV</sequence>
<keyword evidence="3" id="KW-1185">Reference proteome</keyword>
<gene>
    <name evidence="2" type="ORF">C6P46_004438</name>
</gene>
<accession>A0A9P7B5D3</accession>
<feature type="region of interest" description="Disordered" evidence="1">
    <location>
        <begin position="224"/>
        <end position="298"/>
    </location>
</feature>
<feature type="compositionally biased region" description="Basic and acidic residues" evidence="1">
    <location>
        <begin position="66"/>
        <end position="75"/>
    </location>
</feature>
<evidence type="ECO:0000313" key="3">
    <source>
        <dbReference type="Proteomes" id="UP000777482"/>
    </source>
</evidence>
<dbReference type="OrthoDB" id="10382521at2759"/>
<feature type="compositionally biased region" description="Basic residues" evidence="1">
    <location>
        <begin position="248"/>
        <end position="258"/>
    </location>
</feature>
<feature type="compositionally biased region" description="Polar residues" evidence="1">
    <location>
        <begin position="32"/>
        <end position="45"/>
    </location>
</feature>
<feature type="compositionally biased region" description="Low complexity" evidence="1">
    <location>
        <begin position="16"/>
        <end position="31"/>
    </location>
</feature>
<name>A0A9P7B5D3_RHOMI</name>
<dbReference type="Proteomes" id="UP000777482">
    <property type="component" value="Unassembled WGS sequence"/>
</dbReference>
<comment type="caution">
    <text evidence="2">The sequence shown here is derived from an EMBL/GenBank/DDBJ whole genome shotgun (WGS) entry which is preliminary data.</text>
</comment>
<feature type="compositionally biased region" description="Basic and acidic residues" evidence="1">
    <location>
        <begin position="288"/>
        <end position="298"/>
    </location>
</feature>
<protein>
    <submittedName>
        <fullName evidence="2">Uncharacterized protein</fullName>
    </submittedName>
</protein>
<feature type="region of interest" description="Disordered" evidence="1">
    <location>
        <begin position="110"/>
        <end position="139"/>
    </location>
</feature>
<dbReference type="EMBL" id="PUHQ01000041">
    <property type="protein sequence ID" value="KAG0660754.1"/>
    <property type="molecule type" value="Genomic_DNA"/>
</dbReference>
<reference evidence="2 3" key="1">
    <citation type="submission" date="2020-11" db="EMBL/GenBank/DDBJ databases">
        <title>Kefir isolates.</title>
        <authorList>
            <person name="Marcisauskas S."/>
            <person name="Kim Y."/>
            <person name="Blasche S."/>
        </authorList>
    </citation>
    <scope>NUCLEOTIDE SEQUENCE [LARGE SCALE GENOMIC DNA]</scope>
    <source>
        <strain evidence="2 3">KR</strain>
    </source>
</reference>
<organism evidence="2 3">
    <name type="scientific">Rhodotorula mucilaginosa</name>
    <name type="common">Yeast</name>
    <name type="synonym">Rhodotorula rubra</name>
    <dbReference type="NCBI Taxonomy" id="5537"/>
    <lineage>
        <taxon>Eukaryota</taxon>
        <taxon>Fungi</taxon>
        <taxon>Dikarya</taxon>
        <taxon>Basidiomycota</taxon>
        <taxon>Pucciniomycotina</taxon>
        <taxon>Microbotryomycetes</taxon>
        <taxon>Sporidiobolales</taxon>
        <taxon>Sporidiobolaceae</taxon>
        <taxon>Rhodotorula</taxon>
    </lineage>
</organism>
<evidence type="ECO:0000313" key="2">
    <source>
        <dbReference type="EMBL" id="KAG0660754.1"/>
    </source>
</evidence>
<dbReference type="AlphaFoldDB" id="A0A9P7B5D3"/>
<proteinExistence type="predicted"/>
<feature type="compositionally biased region" description="Acidic residues" evidence="1">
    <location>
        <begin position="263"/>
        <end position="287"/>
    </location>
</feature>
<feature type="region of interest" description="Disordered" evidence="1">
    <location>
        <begin position="16"/>
        <end position="95"/>
    </location>
</feature>
<evidence type="ECO:0000256" key="1">
    <source>
        <dbReference type="SAM" id="MobiDB-lite"/>
    </source>
</evidence>